<reference evidence="1 2" key="1">
    <citation type="journal article" date="2016" name="Nat. Commun.">
        <title>Thousands of microbial genomes shed light on interconnected biogeochemical processes in an aquifer system.</title>
        <authorList>
            <person name="Anantharaman K."/>
            <person name="Brown C.T."/>
            <person name="Hug L.A."/>
            <person name="Sharon I."/>
            <person name="Castelle C.J."/>
            <person name="Probst A.J."/>
            <person name="Thomas B.C."/>
            <person name="Singh A."/>
            <person name="Wilkins M.J."/>
            <person name="Karaoz U."/>
            <person name="Brodie E.L."/>
            <person name="Williams K.H."/>
            <person name="Hubbard S.S."/>
            <person name="Banfield J.F."/>
        </authorList>
    </citation>
    <scope>NUCLEOTIDE SEQUENCE [LARGE SCALE GENOMIC DNA]</scope>
</reference>
<gene>
    <name evidence="1" type="ORF">A3I40_01845</name>
</gene>
<dbReference type="Proteomes" id="UP000178723">
    <property type="component" value="Unassembled WGS sequence"/>
</dbReference>
<comment type="caution">
    <text evidence="1">The sequence shown here is derived from an EMBL/GenBank/DDBJ whole genome shotgun (WGS) entry which is preliminary data.</text>
</comment>
<accession>A0A1F7V6G8</accession>
<sequence>MINYIFIFNISRGHGPHWSTTGGTAVAGGNINVLAPETFGAMIGVAVAFNVSSAMRADE</sequence>
<dbReference type="EMBL" id="MGEP01000053">
    <property type="protein sequence ID" value="OGL86089.1"/>
    <property type="molecule type" value="Genomic_DNA"/>
</dbReference>
<organism evidence="1 2">
    <name type="scientific">Candidatus Uhrbacteria bacterium RIFCSPLOWO2_02_FULL_48_12</name>
    <dbReference type="NCBI Taxonomy" id="1802407"/>
    <lineage>
        <taxon>Bacteria</taxon>
        <taxon>Candidatus Uhriibacteriota</taxon>
    </lineage>
</organism>
<protein>
    <submittedName>
        <fullName evidence="1">Uncharacterized protein</fullName>
    </submittedName>
</protein>
<evidence type="ECO:0000313" key="2">
    <source>
        <dbReference type="Proteomes" id="UP000178723"/>
    </source>
</evidence>
<proteinExistence type="predicted"/>
<evidence type="ECO:0000313" key="1">
    <source>
        <dbReference type="EMBL" id="OGL86089.1"/>
    </source>
</evidence>
<name>A0A1F7V6G8_9BACT</name>
<dbReference type="AlphaFoldDB" id="A0A1F7V6G8"/>